<evidence type="ECO:0000256" key="6">
    <source>
        <dbReference type="ARBA" id="ARBA00022989"/>
    </source>
</evidence>
<dbReference type="GO" id="GO:0016020">
    <property type="term" value="C:membrane"/>
    <property type="evidence" value="ECO:0007669"/>
    <property type="project" value="UniProtKB-SubCell"/>
</dbReference>
<evidence type="ECO:0000256" key="4">
    <source>
        <dbReference type="ARBA" id="ARBA00022679"/>
    </source>
</evidence>
<comment type="subcellular location">
    <subcellularLocation>
        <location evidence="1">Membrane</location>
        <topology evidence="1">Single-pass membrane protein</topology>
    </subcellularLocation>
</comment>
<dbReference type="InterPro" id="IPR052012">
    <property type="entry name" value="GTase_92"/>
</dbReference>
<evidence type="ECO:0000313" key="9">
    <source>
        <dbReference type="Proteomes" id="UP000050741"/>
    </source>
</evidence>
<keyword evidence="4 8" id="KW-0808">Transferase</keyword>
<evidence type="ECO:0000256" key="3">
    <source>
        <dbReference type="ARBA" id="ARBA00022676"/>
    </source>
</evidence>
<evidence type="ECO:0000256" key="8">
    <source>
        <dbReference type="RuleBase" id="RU366017"/>
    </source>
</evidence>
<comment type="similarity">
    <text evidence="2 8">Belongs to the glycosyltransferase 92 family.</text>
</comment>
<dbReference type="PANTHER" id="PTHR21645">
    <property type="entry name" value="GLYCOSYLTRANSFERASE FAMILY 92 PROTEIN"/>
    <property type="match status" value="1"/>
</dbReference>
<accession>A0A183BTA3</accession>
<evidence type="ECO:0000313" key="10">
    <source>
        <dbReference type="WBParaSite" id="GPLIN_000383900"/>
    </source>
</evidence>
<dbReference type="Pfam" id="PF01697">
    <property type="entry name" value="Glyco_transf_92"/>
    <property type="match status" value="1"/>
</dbReference>
<dbReference type="AlphaFoldDB" id="A0A183BTA3"/>
<proteinExistence type="inferred from homology"/>
<keyword evidence="9" id="KW-1185">Reference proteome</keyword>
<sequence>MNFDPALQIEYSGQLAMAHECFYEFRESAKFIAMLDLDDLLISTKFPSLITALNAALVAYPMAPYFFINKRESGILLSRHNNKNNSFDFAKQFYEMILTKNLYNSEKLVLRPDKIEAFWIHFTNHYAGQHKPVQLSTDYMLILHISREIEHKDTNEYHEKLLAKTNWTTSNIGSDYLNKSKINEMIKRMPKTLHYFDAIRRCSRFINSYPSVPVHVIPPCLSYKLCALPRPKVKCTVTKSNYKLTEIEPTNLYRVHVLQQSYFEKKAGC</sequence>
<name>A0A183BTA3_GLOPA</name>
<evidence type="ECO:0000256" key="2">
    <source>
        <dbReference type="ARBA" id="ARBA00007647"/>
    </source>
</evidence>
<dbReference type="Proteomes" id="UP000050741">
    <property type="component" value="Unassembled WGS sequence"/>
</dbReference>
<organism evidence="9 10">
    <name type="scientific">Globodera pallida</name>
    <name type="common">Potato cyst nematode worm</name>
    <name type="synonym">Heterodera pallida</name>
    <dbReference type="NCBI Taxonomy" id="36090"/>
    <lineage>
        <taxon>Eukaryota</taxon>
        <taxon>Metazoa</taxon>
        <taxon>Ecdysozoa</taxon>
        <taxon>Nematoda</taxon>
        <taxon>Chromadorea</taxon>
        <taxon>Rhabditida</taxon>
        <taxon>Tylenchina</taxon>
        <taxon>Tylenchomorpha</taxon>
        <taxon>Tylenchoidea</taxon>
        <taxon>Heteroderidae</taxon>
        <taxon>Heteroderinae</taxon>
        <taxon>Globodera</taxon>
    </lineage>
</organism>
<keyword evidence="7" id="KW-0472">Membrane</keyword>
<keyword evidence="3 8" id="KW-0328">Glycosyltransferase</keyword>
<keyword evidence="6" id="KW-1133">Transmembrane helix</keyword>
<dbReference type="PANTHER" id="PTHR21645:SF22">
    <property type="entry name" value="GLYCOSYLTRANSFERASE FAMILY 92 PROTEIN"/>
    <property type="match status" value="1"/>
</dbReference>
<protein>
    <recommendedName>
        <fullName evidence="8">Glycosyltransferase family 92 protein</fullName>
        <ecNumber evidence="8">2.4.1.-</ecNumber>
    </recommendedName>
</protein>
<evidence type="ECO:0000256" key="5">
    <source>
        <dbReference type="ARBA" id="ARBA00022692"/>
    </source>
</evidence>
<dbReference type="EC" id="2.4.1.-" evidence="8"/>
<dbReference type="GO" id="GO:0016757">
    <property type="term" value="F:glycosyltransferase activity"/>
    <property type="evidence" value="ECO:0007669"/>
    <property type="project" value="UniProtKB-UniRule"/>
</dbReference>
<dbReference type="WBParaSite" id="GPLIN_000383900">
    <property type="protein sequence ID" value="GPLIN_000383900"/>
    <property type="gene ID" value="GPLIN_000383900"/>
</dbReference>
<evidence type="ECO:0000256" key="1">
    <source>
        <dbReference type="ARBA" id="ARBA00004167"/>
    </source>
</evidence>
<evidence type="ECO:0000256" key="7">
    <source>
        <dbReference type="ARBA" id="ARBA00023136"/>
    </source>
</evidence>
<keyword evidence="5" id="KW-0812">Transmembrane</keyword>
<reference evidence="9" key="1">
    <citation type="submission" date="2014-05" db="EMBL/GenBank/DDBJ databases">
        <title>The genome and life-stage specific transcriptomes of Globodera pallida elucidate key aspects of plant parasitism by a cyst nematode.</title>
        <authorList>
            <person name="Cotton J.A."/>
            <person name="Lilley C.J."/>
            <person name="Jones L.M."/>
            <person name="Kikuchi T."/>
            <person name="Reid A.J."/>
            <person name="Thorpe P."/>
            <person name="Tsai I.J."/>
            <person name="Beasley H."/>
            <person name="Blok V."/>
            <person name="Cock P.J.A."/>
            <person name="Van den Akker S.E."/>
            <person name="Holroyd N."/>
            <person name="Hunt M."/>
            <person name="Mantelin S."/>
            <person name="Naghra H."/>
            <person name="Pain A."/>
            <person name="Palomares-Rius J.E."/>
            <person name="Zarowiecki M."/>
            <person name="Berriman M."/>
            <person name="Jones J.T."/>
            <person name="Urwin P.E."/>
        </authorList>
    </citation>
    <scope>NUCLEOTIDE SEQUENCE [LARGE SCALE GENOMIC DNA]</scope>
    <source>
        <strain evidence="9">Lindley</strain>
    </source>
</reference>
<dbReference type="InterPro" id="IPR008166">
    <property type="entry name" value="Glyco_transf_92"/>
</dbReference>
<reference evidence="10" key="2">
    <citation type="submission" date="2016-06" db="UniProtKB">
        <authorList>
            <consortium name="WormBaseParasite"/>
        </authorList>
    </citation>
    <scope>IDENTIFICATION</scope>
</reference>